<feature type="coiled-coil region" evidence="3">
    <location>
        <begin position="158"/>
        <end position="185"/>
    </location>
</feature>
<gene>
    <name evidence="5" type="primary">FAM81B</name>
    <name evidence="5" type="ORF">EYF80_046990</name>
</gene>
<accession>A0A4Z2FP55</accession>
<evidence type="ECO:0000256" key="3">
    <source>
        <dbReference type="SAM" id="Coils"/>
    </source>
</evidence>
<dbReference type="PANTHER" id="PTHR22420:SF5">
    <property type="entry name" value="PROTEIN FAM81B"/>
    <property type="match status" value="1"/>
</dbReference>
<sequence>MGNNTGDALHRAQLTRFSFAWKDLRVTANEQADFHLNTRRMSHRLKLQPDQNPDSAGVSAGGPRALAALLDQASRIKRGVAAGLQVEALPRTLLEDHILTTTHIVKQLSADIQALQRQMAQRDSVASGTAMAVRSLDQKNGAVIGDLRGRVARCDASIATLSADMSGAERRAVRLQQETADLRSAEDTRLKELHATNMNLMMLVIPTSLLVALTGFLAVHAAIKSLREICDIKSRLDKEKLQRDVSDVCGKPAR</sequence>
<reference evidence="5 6" key="1">
    <citation type="submission" date="2019-03" db="EMBL/GenBank/DDBJ databases">
        <title>First draft genome of Liparis tanakae, snailfish: a comprehensive survey of snailfish specific genes.</title>
        <authorList>
            <person name="Kim W."/>
            <person name="Song I."/>
            <person name="Jeong J.-H."/>
            <person name="Kim D."/>
            <person name="Kim S."/>
            <person name="Ryu S."/>
            <person name="Song J.Y."/>
            <person name="Lee S.K."/>
        </authorList>
    </citation>
    <scope>NUCLEOTIDE SEQUENCE [LARGE SCALE GENOMIC DNA]</scope>
    <source>
        <tissue evidence="5">Muscle</tissue>
    </source>
</reference>
<dbReference type="InterPro" id="IPR029619">
    <property type="entry name" value="FAM81"/>
</dbReference>
<dbReference type="EMBL" id="SRLO01001011">
    <property type="protein sequence ID" value="TNN42821.1"/>
    <property type="molecule type" value="Genomic_DNA"/>
</dbReference>
<keyword evidence="4" id="KW-0812">Transmembrane</keyword>
<evidence type="ECO:0000313" key="5">
    <source>
        <dbReference type="EMBL" id="TNN42821.1"/>
    </source>
</evidence>
<dbReference type="PANTHER" id="PTHR22420">
    <property type="entry name" value="PROTEIN FAM81A"/>
    <property type="match status" value="1"/>
</dbReference>
<name>A0A4Z2FP55_9TELE</name>
<keyword evidence="4" id="KW-1133">Transmembrane helix</keyword>
<evidence type="ECO:0000313" key="6">
    <source>
        <dbReference type="Proteomes" id="UP000314294"/>
    </source>
</evidence>
<evidence type="ECO:0000256" key="2">
    <source>
        <dbReference type="ARBA" id="ARBA00046344"/>
    </source>
</evidence>
<keyword evidence="4" id="KW-0472">Membrane</keyword>
<organism evidence="5 6">
    <name type="scientific">Liparis tanakae</name>
    <name type="common">Tanaka's snailfish</name>
    <dbReference type="NCBI Taxonomy" id="230148"/>
    <lineage>
        <taxon>Eukaryota</taxon>
        <taxon>Metazoa</taxon>
        <taxon>Chordata</taxon>
        <taxon>Craniata</taxon>
        <taxon>Vertebrata</taxon>
        <taxon>Euteleostomi</taxon>
        <taxon>Actinopterygii</taxon>
        <taxon>Neopterygii</taxon>
        <taxon>Teleostei</taxon>
        <taxon>Neoteleostei</taxon>
        <taxon>Acanthomorphata</taxon>
        <taxon>Eupercaria</taxon>
        <taxon>Perciformes</taxon>
        <taxon>Cottioidei</taxon>
        <taxon>Cottales</taxon>
        <taxon>Liparidae</taxon>
        <taxon>Liparis</taxon>
    </lineage>
</organism>
<keyword evidence="1 3" id="KW-0175">Coiled coil</keyword>
<dbReference type="Proteomes" id="UP000314294">
    <property type="component" value="Unassembled WGS sequence"/>
</dbReference>
<keyword evidence="6" id="KW-1185">Reference proteome</keyword>
<feature type="transmembrane region" description="Helical" evidence="4">
    <location>
        <begin position="200"/>
        <end position="223"/>
    </location>
</feature>
<evidence type="ECO:0000256" key="4">
    <source>
        <dbReference type="SAM" id="Phobius"/>
    </source>
</evidence>
<comment type="caution">
    <text evidence="5">The sequence shown here is derived from an EMBL/GenBank/DDBJ whole genome shotgun (WGS) entry which is preliminary data.</text>
</comment>
<protein>
    <submittedName>
        <fullName evidence="5">Protein FAM81B</fullName>
    </submittedName>
</protein>
<comment type="similarity">
    <text evidence="2">Belongs to the FAM81 family.</text>
</comment>
<proteinExistence type="inferred from homology"/>
<evidence type="ECO:0000256" key="1">
    <source>
        <dbReference type="ARBA" id="ARBA00023054"/>
    </source>
</evidence>
<dbReference type="AlphaFoldDB" id="A0A4Z2FP55"/>
<dbReference type="OrthoDB" id="10014002at2759"/>